<protein>
    <recommendedName>
        <fullName evidence="1">AAA+ ATPase domain-containing protein</fullName>
    </recommendedName>
</protein>
<dbReference type="SMART" id="SM00382">
    <property type="entry name" value="AAA"/>
    <property type="match status" value="1"/>
</dbReference>
<name>A0ABN1K260_9BURK</name>
<dbReference type="EMBL" id="BAAAEW010000016">
    <property type="protein sequence ID" value="GAA0752738.1"/>
    <property type="molecule type" value="Genomic_DNA"/>
</dbReference>
<evidence type="ECO:0000313" key="2">
    <source>
        <dbReference type="EMBL" id="GAA0752738.1"/>
    </source>
</evidence>
<accession>A0ABN1K260</accession>
<feature type="domain" description="AAA+ ATPase" evidence="1">
    <location>
        <begin position="68"/>
        <end position="232"/>
    </location>
</feature>
<sequence length="373" mass="41977">MITKTQAVKQAALTLYQRDEELVALDRAAVLGLPAQVRQRWFYLLQVIHPELERVTADMMELLQPDNEVKIISVIGMTGIGKTTLANCVLQLLMNRIQSKVESHHRPFVYVNVASNGEQSLSWKTLYRKMLTEGGEVEIDIKRGYTVENGKLYSPRSRGPGLAQLRELVELMLKRREVKVLVLDEAMHLLRFQDYASVMDTLKSLADAHDTKLLLLGPYQLAELVTQYGQVARRGEIVHYQRYKTSIKPGKRPTKDEAGYFEALRKLQAHWPCEQVPDFMAIGHELMRATLGSVGLLKSTLLTFCALQMADAQEKFQPGFFEKALKSGKALEVIEKETRAGEVKLVGACYGDGVARDADGISWLQKLVAVPHV</sequence>
<proteinExistence type="predicted"/>
<dbReference type="InterPro" id="IPR049945">
    <property type="entry name" value="AAA_22"/>
</dbReference>
<dbReference type="Gene3D" id="3.40.50.300">
    <property type="entry name" value="P-loop containing nucleotide triphosphate hydrolases"/>
    <property type="match status" value="1"/>
</dbReference>
<keyword evidence="3" id="KW-1185">Reference proteome</keyword>
<reference evidence="2 3" key="1">
    <citation type="journal article" date="2019" name="Int. J. Syst. Evol. Microbiol.">
        <title>The Global Catalogue of Microorganisms (GCM) 10K type strain sequencing project: providing services to taxonomists for standard genome sequencing and annotation.</title>
        <authorList>
            <consortium name="The Broad Institute Genomics Platform"/>
            <consortium name="The Broad Institute Genome Sequencing Center for Infectious Disease"/>
            <person name="Wu L."/>
            <person name="Ma J."/>
        </authorList>
    </citation>
    <scope>NUCLEOTIDE SEQUENCE [LARGE SCALE GENOMIC DNA]</scope>
    <source>
        <strain evidence="2 3">JCM 15503</strain>
    </source>
</reference>
<gene>
    <name evidence="2" type="ORF">GCM10009107_26800</name>
</gene>
<dbReference type="InterPro" id="IPR027417">
    <property type="entry name" value="P-loop_NTPase"/>
</dbReference>
<dbReference type="SUPFAM" id="SSF52540">
    <property type="entry name" value="P-loop containing nucleoside triphosphate hydrolases"/>
    <property type="match status" value="1"/>
</dbReference>
<dbReference type="Proteomes" id="UP001500279">
    <property type="component" value="Unassembled WGS sequence"/>
</dbReference>
<dbReference type="Pfam" id="PF13401">
    <property type="entry name" value="AAA_22"/>
    <property type="match status" value="1"/>
</dbReference>
<organism evidence="2 3">
    <name type="scientific">Ideonella azotifigens</name>
    <dbReference type="NCBI Taxonomy" id="513160"/>
    <lineage>
        <taxon>Bacteria</taxon>
        <taxon>Pseudomonadati</taxon>
        <taxon>Pseudomonadota</taxon>
        <taxon>Betaproteobacteria</taxon>
        <taxon>Burkholderiales</taxon>
        <taxon>Sphaerotilaceae</taxon>
        <taxon>Ideonella</taxon>
    </lineage>
</organism>
<evidence type="ECO:0000259" key="1">
    <source>
        <dbReference type="SMART" id="SM00382"/>
    </source>
</evidence>
<dbReference type="InterPro" id="IPR003593">
    <property type="entry name" value="AAA+_ATPase"/>
</dbReference>
<dbReference type="RefSeq" id="WP_141285203.1">
    <property type="nucleotide sequence ID" value="NZ_BAAAEW010000016.1"/>
</dbReference>
<comment type="caution">
    <text evidence="2">The sequence shown here is derived from an EMBL/GenBank/DDBJ whole genome shotgun (WGS) entry which is preliminary data.</text>
</comment>
<evidence type="ECO:0000313" key="3">
    <source>
        <dbReference type="Proteomes" id="UP001500279"/>
    </source>
</evidence>